<keyword evidence="3" id="KW-0378">Hydrolase</keyword>
<evidence type="ECO:0000256" key="2">
    <source>
        <dbReference type="ARBA" id="ARBA00022759"/>
    </source>
</evidence>
<dbReference type="Gene3D" id="3.90.320.10">
    <property type="match status" value="1"/>
</dbReference>
<dbReference type="InterPro" id="IPR034720">
    <property type="entry name" value="Viral_alk_exo"/>
</dbReference>
<keyword evidence="1" id="KW-0540">Nuclease</keyword>
<dbReference type="SUPFAM" id="SSF52980">
    <property type="entry name" value="Restriction endonuclease-like"/>
    <property type="match status" value="1"/>
</dbReference>
<evidence type="ECO:0000256" key="4">
    <source>
        <dbReference type="ARBA" id="ARBA00022839"/>
    </source>
</evidence>
<proteinExistence type="predicted"/>
<dbReference type="InterPro" id="IPR011604">
    <property type="entry name" value="PDDEXK-like_dom_sf"/>
</dbReference>
<dbReference type="PANTHER" id="PTHR46609">
    <property type="entry name" value="EXONUCLEASE, PHAGE-TYPE/RECB, C-TERMINAL DOMAIN-CONTAINING PROTEIN"/>
    <property type="match status" value="1"/>
</dbReference>
<keyword evidence="6" id="KW-1185">Reference proteome</keyword>
<dbReference type="InterPro" id="IPR011335">
    <property type="entry name" value="Restrct_endonuc-II-like"/>
</dbReference>
<evidence type="ECO:0000256" key="1">
    <source>
        <dbReference type="ARBA" id="ARBA00022722"/>
    </source>
</evidence>
<evidence type="ECO:0000313" key="5">
    <source>
        <dbReference type="EMBL" id="WAR26928.1"/>
    </source>
</evidence>
<evidence type="ECO:0000313" key="6">
    <source>
        <dbReference type="Proteomes" id="UP001164746"/>
    </source>
</evidence>
<evidence type="ECO:0000256" key="3">
    <source>
        <dbReference type="ARBA" id="ARBA00022801"/>
    </source>
</evidence>
<name>A0ABY7FXI4_MYAAR</name>
<protein>
    <submittedName>
        <fullName evidence="5">Uncharacterized protein</fullName>
    </submittedName>
</protein>
<dbReference type="PANTHER" id="PTHR46609:SF8">
    <property type="entry name" value="YQAJ VIRAL RECOMBINASE DOMAIN-CONTAINING PROTEIN"/>
    <property type="match status" value="1"/>
</dbReference>
<dbReference type="Proteomes" id="UP001164746">
    <property type="component" value="Chromosome 14"/>
</dbReference>
<dbReference type="Pfam" id="PF01771">
    <property type="entry name" value="Viral_alk_exo"/>
    <property type="match status" value="1"/>
</dbReference>
<dbReference type="EMBL" id="CP111025">
    <property type="protein sequence ID" value="WAR26928.1"/>
    <property type="molecule type" value="Genomic_DNA"/>
</dbReference>
<reference evidence="5" key="1">
    <citation type="submission" date="2022-11" db="EMBL/GenBank/DDBJ databases">
        <title>Centuries of genome instability and evolution in soft-shell clam transmissible cancer (bioRxiv).</title>
        <authorList>
            <person name="Hart S.F.M."/>
            <person name="Yonemitsu M.A."/>
            <person name="Giersch R.M."/>
            <person name="Beal B.F."/>
            <person name="Arriagada G."/>
            <person name="Davis B.W."/>
            <person name="Ostrander E.A."/>
            <person name="Goff S.P."/>
            <person name="Metzger M.J."/>
        </authorList>
    </citation>
    <scope>NUCLEOTIDE SEQUENCE</scope>
    <source>
        <strain evidence="5">MELC-2E11</strain>
        <tissue evidence="5">Siphon/mantle</tissue>
    </source>
</reference>
<gene>
    <name evidence="5" type="ORF">MAR_012632</name>
</gene>
<accession>A0ABY7FXI4</accession>
<dbReference type="InterPro" id="IPR051703">
    <property type="entry name" value="NF-kappa-B_Signaling_Reg"/>
</dbReference>
<sequence length="146" mass="16238">MEVETTPVPPSVIDDSLVVTIEAMTRGQMTNKLWCLLHRGRITSSNFGRVMAAGKSPNHLIADIINVSSLNKYSNLLVQVKWGQDHEDTARADYIKFKEATGTPMEVLETGLHLKPYATYLGASCDGIVIDKSMPCHCQKGKWKIY</sequence>
<organism evidence="5 6">
    <name type="scientific">Mya arenaria</name>
    <name type="common">Soft-shell clam</name>
    <dbReference type="NCBI Taxonomy" id="6604"/>
    <lineage>
        <taxon>Eukaryota</taxon>
        <taxon>Metazoa</taxon>
        <taxon>Spiralia</taxon>
        <taxon>Lophotrochozoa</taxon>
        <taxon>Mollusca</taxon>
        <taxon>Bivalvia</taxon>
        <taxon>Autobranchia</taxon>
        <taxon>Heteroconchia</taxon>
        <taxon>Euheterodonta</taxon>
        <taxon>Imparidentia</taxon>
        <taxon>Neoheterodontei</taxon>
        <taxon>Myida</taxon>
        <taxon>Myoidea</taxon>
        <taxon>Myidae</taxon>
        <taxon>Mya</taxon>
    </lineage>
</organism>
<keyword evidence="2" id="KW-0255">Endonuclease</keyword>
<keyword evidence="4" id="KW-0269">Exonuclease</keyword>